<dbReference type="Proteomes" id="UP001050691">
    <property type="component" value="Unassembled WGS sequence"/>
</dbReference>
<evidence type="ECO:0000256" key="1">
    <source>
        <dbReference type="SAM" id="Coils"/>
    </source>
</evidence>
<comment type="caution">
    <text evidence="3">The sequence shown here is derived from an EMBL/GenBank/DDBJ whole genome shotgun (WGS) entry which is preliminary data.</text>
</comment>
<keyword evidence="1" id="KW-0175">Coiled coil</keyword>
<gene>
    <name evidence="3" type="ORF">Clacol_004178</name>
</gene>
<feature type="region of interest" description="Disordered" evidence="2">
    <location>
        <begin position="190"/>
        <end position="220"/>
    </location>
</feature>
<evidence type="ECO:0000256" key="2">
    <source>
        <dbReference type="SAM" id="MobiDB-lite"/>
    </source>
</evidence>
<feature type="coiled-coil region" evidence="1">
    <location>
        <begin position="54"/>
        <end position="85"/>
    </location>
</feature>
<protein>
    <submittedName>
        <fullName evidence="3">Uncharacterized protein</fullName>
    </submittedName>
</protein>
<proteinExistence type="predicted"/>
<dbReference type="AlphaFoldDB" id="A0AAV5AB62"/>
<evidence type="ECO:0000313" key="3">
    <source>
        <dbReference type="EMBL" id="GJJ09954.1"/>
    </source>
</evidence>
<name>A0AAV5AB62_9AGAM</name>
<dbReference type="EMBL" id="BPWL01000004">
    <property type="protein sequence ID" value="GJJ09954.1"/>
    <property type="molecule type" value="Genomic_DNA"/>
</dbReference>
<accession>A0AAV5AB62</accession>
<sequence length="253" mass="28924">MPVRSVLVGAPRTQSERITWAIKNRRVFEEEEGFDIVPKVITEDDDDEDIENYQKQYDKRIKNKRMELKKKREEEEGLEAKEKDEMMKLKEMFPAIAAKLSKLNSLSSLTQTTPAVMSVDVASSSNTKWTTTPKRPIVIEDYFSGNSAPKKTRTTINELLLEKGPIIVEACDRCDRKGVLFCVSEKGVGARERESSDDDEEKEGFKDFDPPSSKNPDNERCFEYDEANRTVTVNISESGKNRRFVGLDIRSPK</sequence>
<keyword evidence="4" id="KW-1185">Reference proteome</keyword>
<reference evidence="3" key="1">
    <citation type="submission" date="2021-10" db="EMBL/GenBank/DDBJ databases">
        <title>De novo Genome Assembly of Clathrus columnatus (Basidiomycota, Fungi) Using Illumina and Nanopore Sequence Data.</title>
        <authorList>
            <person name="Ogiso-Tanaka E."/>
            <person name="Itagaki H."/>
            <person name="Hosoya T."/>
            <person name="Hosaka K."/>
        </authorList>
    </citation>
    <scope>NUCLEOTIDE SEQUENCE</scope>
    <source>
        <strain evidence="3">MO-923</strain>
    </source>
</reference>
<organism evidence="3 4">
    <name type="scientific">Clathrus columnatus</name>
    <dbReference type="NCBI Taxonomy" id="1419009"/>
    <lineage>
        <taxon>Eukaryota</taxon>
        <taxon>Fungi</taxon>
        <taxon>Dikarya</taxon>
        <taxon>Basidiomycota</taxon>
        <taxon>Agaricomycotina</taxon>
        <taxon>Agaricomycetes</taxon>
        <taxon>Phallomycetidae</taxon>
        <taxon>Phallales</taxon>
        <taxon>Clathraceae</taxon>
        <taxon>Clathrus</taxon>
    </lineage>
</organism>
<evidence type="ECO:0000313" key="4">
    <source>
        <dbReference type="Proteomes" id="UP001050691"/>
    </source>
</evidence>